<dbReference type="VEuPathDB" id="ToxoDB:TGP89_299120"/>
<comment type="caution">
    <text evidence="2">The sequence shown here is derived from an EMBL/GenBank/DDBJ whole genome shotgun (WGS) entry which is preliminary data.</text>
</comment>
<accession>A0A086KQ17</accession>
<keyword evidence="2" id="KW-0472">Membrane</keyword>
<keyword evidence="2" id="KW-0812">Transmembrane</keyword>
<gene>
    <name evidence="2" type="ORF">TGP89_299120</name>
</gene>
<reference evidence="2 3" key="1">
    <citation type="submission" date="2014-03" db="EMBL/GenBank/DDBJ databases">
        <authorList>
            <person name="Sibley D."/>
            <person name="Venepally P."/>
            <person name="Karamycheva S."/>
            <person name="Hadjithomas M."/>
            <person name="Khan A."/>
            <person name="Brunk B."/>
            <person name="Roos D."/>
            <person name="Caler E."/>
            <person name="Lorenzi H."/>
        </authorList>
    </citation>
    <scope>NUCLEOTIDE SEQUENCE [LARGE SCALE GENOMIC DNA]</scope>
    <source>
        <strain evidence="3">p89</strain>
    </source>
</reference>
<evidence type="ECO:0000256" key="1">
    <source>
        <dbReference type="SAM" id="MobiDB-lite"/>
    </source>
</evidence>
<organism evidence="2 3">
    <name type="scientific">Toxoplasma gondii p89</name>
    <dbReference type="NCBI Taxonomy" id="943119"/>
    <lineage>
        <taxon>Eukaryota</taxon>
        <taxon>Sar</taxon>
        <taxon>Alveolata</taxon>
        <taxon>Apicomplexa</taxon>
        <taxon>Conoidasida</taxon>
        <taxon>Coccidia</taxon>
        <taxon>Eucoccidiorida</taxon>
        <taxon>Eimeriorina</taxon>
        <taxon>Sarcocystidae</taxon>
        <taxon>Toxoplasma</taxon>
    </lineage>
</organism>
<feature type="compositionally biased region" description="Basic and acidic residues" evidence="1">
    <location>
        <begin position="25"/>
        <end position="39"/>
    </location>
</feature>
<proteinExistence type="predicted"/>
<evidence type="ECO:0000313" key="3">
    <source>
        <dbReference type="Proteomes" id="UP000028828"/>
    </source>
</evidence>
<dbReference type="EMBL" id="AEYI02000688">
    <property type="protein sequence ID" value="KFG46485.1"/>
    <property type="molecule type" value="Genomic_DNA"/>
</dbReference>
<dbReference type="Proteomes" id="UP000028828">
    <property type="component" value="Unassembled WGS sequence"/>
</dbReference>
<sequence length="108" mass="11676">MALFFDCMRPREKKTSGGTARHLHLSGDTEKSASPSADDRHKFVSSFSCFGQMPKFISPVSHNFGDLSACATQTSRPSRRVECAAALTLTGSGLSESSRKQFSKEVSA</sequence>
<dbReference type="AlphaFoldDB" id="A0A086KQ17"/>
<feature type="region of interest" description="Disordered" evidence="1">
    <location>
        <begin position="9"/>
        <end position="39"/>
    </location>
</feature>
<protein>
    <submittedName>
        <fullName evidence="2">Putative transmembrane protein</fullName>
    </submittedName>
</protein>
<name>A0A086KQ17_TOXGO</name>
<evidence type="ECO:0000313" key="2">
    <source>
        <dbReference type="EMBL" id="KFG46485.1"/>
    </source>
</evidence>